<accession>F9Q530</accession>
<dbReference type="EMBL" id="AFUU01000005">
    <property type="protein sequence ID" value="EGV00646.1"/>
    <property type="molecule type" value="Genomic_DNA"/>
</dbReference>
<protein>
    <submittedName>
        <fullName evidence="1">Uncharacterized protein</fullName>
    </submittedName>
</protein>
<evidence type="ECO:0000313" key="1">
    <source>
        <dbReference type="EMBL" id="EGV00646.1"/>
    </source>
</evidence>
<reference evidence="1 2" key="1">
    <citation type="submission" date="2011-07" db="EMBL/GenBank/DDBJ databases">
        <authorList>
            <person name="Harkins D.M."/>
            <person name="Madupu R."/>
            <person name="Durkin A.S."/>
            <person name="Torralba M."/>
            <person name="Methe B."/>
            <person name="Sutton G.G."/>
            <person name="Nelson K.E."/>
        </authorList>
    </citation>
    <scope>NUCLEOTIDE SEQUENCE [LARGE SCALE GENOMIC DNA]</scope>
    <source>
        <strain evidence="1 2">SK313</strain>
    </source>
</reference>
<dbReference type="Proteomes" id="UP000005621">
    <property type="component" value="Unassembled WGS sequence"/>
</dbReference>
<dbReference type="PATRIC" id="fig|1035190.4.peg.1856"/>
<sequence>MKEVIMATLPNKELNRLIKIELTVQTMIDRGLIDEEQFNEIMAEEE</sequence>
<gene>
    <name evidence="1" type="ORF">HMPREF9950_1950</name>
</gene>
<comment type="caution">
    <text evidence="1">The sequence shown here is derived from an EMBL/GenBank/DDBJ whole genome shotgun (WGS) entry which is preliminary data.</text>
</comment>
<evidence type="ECO:0000313" key="2">
    <source>
        <dbReference type="Proteomes" id="UP000005621"/>
    </source>
</evidence>
<dbReference type="AlphaFoldDB" id="F9Q530"/>
<proteinExistence type="predicted"/>
<name>F9Q530_STROR</name>
<organism evidence="1 2">
    <name type="scientific">Streptococcus oralis SK313</name>
    <dbReference type="NCBI Taxonomy" id="1035190"/>
    <lineage>
        <taxon>Bacteria</taxon>
        <taxon>Bacillati</taxon>
        <taxon>Bacillota</taxon>
        <taxon>Bacilli</taxon>
        <taxon>Lactobacillales</taxon>
        <taxon>Streptococcaceae</taxon>
        <taxon>Streptococcus</taxon>
    </lineage>
</organism>